<protein>
    <submittedName>
        <fullName evidence="5">SpoIIE family protein phosphatase</fullName>
    </submittedName>
</protein>
<reference evidence="5 6" key="1">
    <citation type="submission" date="2024-09" db="EMBL/GenBank/DDBJ databases">
        <authorList>
            <person name="Sun Q."/>
            <person name="Mori K."/>
        </authorList>
    </citation>
    <scope>NUCLEOTIDE SEQUENCE [LARGE SCALE GENOMIC DNA]</scope>
    <source>
        <strain evidence="5 6">JCM 10918</strain>
    </source>
</reference>
<dbReference type="RefSeq" id="WP_385857743.1">
    <property type="nucleotide sequence ID" value="NZ_JBHMAR010000001.1"/>
</dbReference>
<dbReference type="Gene3D" id="3.30.450.20">
    <property type="entry name" value="PAS domain"/>
    <property type="match status" value="1"/>
</dbReference>
<dbReference type="InterPro" id="IPR000700">
    <property type="entry name" value="PAS-assoc_C"/>
</dbReference>
<dbReference type="InterPro" id="IPR001932">
    <property type="entry name" value="PPM-type_phosphatase-like_dom"/>
</dbReference>
<dbReference type="SUPFAM" id="SSF81606">
    <property type="entry name" value="PP2C-like"/>
    <property type="match status" value="1"/>
</dbReference>
<keyword evidence="1" id="KW-0378">Hydrolase</keyword>
<dbReference type="PROSITE" id="PS50113">
    <property type="entry name" value="PAC"/>
    <property type="match status" value="1"/>
</dbReference>
<evidence type="ECO:0000259" key="4">
    <source>
        <dbReference type="PROSITE" id="PS50921"/>
    </source>
</evidence>
<dbReference type="PANTHER" id="PTHR43156">
    <property type="entry name" value="STAGE II SPORULATION PROTEIN E-RELATED"/>
    <property type="match status" value="1"/>
</dbReference>
<dbReference type="PANTHER" id="PTHR43156:SF2">
    <property type="entry name" value="STAGE II SPORULATION PROTEIN E"/>
    <property type="match status" value="1"/>
</dbReference>
<evidence type="ECO:0000313" key="5">
    <source>
        <dbReference type="EMBL" id="MFB9733689.1"/>
    </source>
</evidence>
<dbReference type="Pfam" id="PF03861">
    <property type="entry name" value="ANTAR"/>
    <property type="match status" value="1"/>
</dbReference>
<dbReference type="InterPro" id="IPR035965">
    <property type="entry name" value="PAS-like_dom_sf"/>
</dbReference>
<dbReference type="InterPro" id="IPR005561">
    <property type="entry name" value="ANTAR"/>
</dbReference>
<sequence>MLKSVTSVQDASDSGATPDLAALTRIVARQRAELDRLHDLAATTAVVERAKGALMALTGGSPEAAYDELVSRAKSGGRTLLEECWLTLGSLPPPSRPSAVPRTQPSRPPAAATGDSARRDMPGAQEADALARLGRALVLVRSRQDLAAALLEHLRHDVGAEAVMIFSRLPVDGIELIGYAGVDETLAAQWRHVPPLRGVAPYDALVTGEAAWLEDFTAAEKRFRLIGNPPQRWRSRAWLPAGSGERPDIVIGVLRTRPEPFAPRAREHIWAAVGLCAGRLHSLDSPAGEGSDDAAGLVQAVFDALPGAALLLTPVRSAGGAVQDFRIDAASPQAVDAAGRTGRELAGLRLREYRPTVTDEPLWQGCLNTLATGKPYESEPFAQRQTVGGAAELATYVVRVVRFGEGLMTTWIRHDPSDRQEQRLADVQRLGNLGWATWNLLTHEAAWSAQAYAVLGQAPADGPVRLAELPGLAVPEDAPALSGAVGRLLREGRPFDMPFRVRTRHGTRHLRAVAEAVTDSGGTPIQVHGFVQDVTAQRSAELALVESERAILSQQALLQAERTIAARLQQALLPLPKNPMLLAGLRIEVAYLPAQSGLNVGGDWFSALELAGGDALFVLGDVAGHGIDAVATMAQLRFAAKGMVSTGSSLTGALERLNSLLLHTHDTFGTATMILARYHAGERRLEWAQAGHPPPVLVRGGRAELLPRPTGMLLGACDTPHFEQAETVLEAGDRLVLYTDGLVERPGESIDASLTRLVKAVEAQTPDAQPATTGLLDALLRGEQRDDVCVLDIRVPDGGRG</sequence>
<organism evidence="5 6">
    <name type="scientific">Streptomyces thermocoprophilus</name>
    <dbReference type="NCBI Taxonomy" id="78356"/>
    <lineage>
        <taxon>Bacteria</taxon>
        <taxon>Bacillati</taxon>
        <taxon>Actinomycetota</taxon>
        <taxon>Actinomycetes</taxon>
        <taxon>Kitasatosporales</taxon>
        <taxon>Streptomycetaceae</taxon>
        <taxon>Streptomyces</taxon>
    </lineage>
</organism>
<dbReference type="EMBL" id="JBHMAR010000001">
    <property type="protein sequence ID" value="MFB9733689.1"/>
    <property type="molecule type" value="Genomic_DNA"/>
</dbReference>
<dbReference type="Pfam" id="PF07228">
    <property type="entry name" value="SpoIIE"/>
    <property type="match status" value="1"/>
</dbReference>
<evidence type="ECO:0000313" key="6">
    <source>
        <dbReference type="Proteomes" id="UP001589703"/>
    </source>
</evidence>
<dbReference type="Gene3D" id="3.60.40.10">
    <property type="entry name" value="PPM-type phosphatase domain"/>
    <property type="match status" value="1"/>
</dbReference>
<dbReference type="Gene3D" id="3.30.450.40">
    <property type="match status" value="1"/>
</dbReference>
<comment type="caution">
    <text evidence="5">The sequence shown here is derived from an EMBL/GenBank/DDBJ whole genome shotgun (WGS) entry which is preliminary data.</text>
</comment>
<proteinExistence type="predicted"/>
<feature type="region of interest" description="Disordered" evidence="2">
    <location>
        <begin position="92"/>
        <end position="123"/>
    </location>
</feature>
<dbReference type="InterPro" id="IPR052016">
    <property type="entry name" value="Bact_Sigma-Reg"/>
</dbReference>
<evidence type="ECO:0000256" key="2">
    <source>
        <dbReference type="SAM" id="MobiDB-lite"/>
    </source>
</evidence>
<dbReference type="PROSITE" id="PS50921">
    <property type="entry name" value="ANTAR"/>
    <property type="match status" value="1"/>
</dbReference>
<accession>A0ABV5V783</accession>
<dbReference type="SMART" id="SM00331">
    <property type="entry name" value="PP2C_SIG"/>
    <property type="match status" value="1"/>
</dbReference>
<dbReference type="SMART" id="SM01012">
    <property type="entry name" value="ANTAR"/>
    <property type="match status" value="1"/>
</dbReference>
<keyword evidence="6" id="KW-1185">Reference proteome</keyword>
<feature type="domain" description="ANTAR" evidence="4">
    <location>
        <begin position="27"/>
        <end position="88"/>
    </location>
</feature>
<name>A0ABV5V783_9ACTN</name>
<dbReference type="InterPro" id="IPR036457">
    <property type="entry name" value="PPM-type-like_dom_sf"/>
</dbReference>
<dbReference type="InterPro" id="IPR029016">
    <property type="entry name" value="GAF-like_dom_sf"/>
</dbReference>
<dbReference type="InterPro" id="IPR013655">
    <property type="entry name" value="PAS_fold_3"/>
</dbReference>
<gene>
    <name evidence="5" type="ORF">ACFFRO_00755</name>
</gene>
<dbReference type="SUPFAM" id="SSF55785">
    <property type="entry name" value="PYP-like sensor domain (PAS domain)"/>
    <property type="match status" value="1"/>
</dbReference>
<evidence type="ECO:0000259" key="3">
    <source>
        <dbReference type="PROSITE" id="PS50113"/>
    </source>
</evidence>
<evidence type="ECO:0000256" key="1">
    <source>
        <dbReference type="ARBA" id="ARBA00022801"/>
    </source>
</evidence>
<dbReference type="Proteomes" id="UP001589703">
    <property type="component" value="Unassembled WGS sequence"/>
</dbReference>
<dbReference type="Pfam" id="PF08447">
    <property type="entry name" value="PAS_3"/>
    <property type="match status" value="1"/>
</dbReference>
<feature type="domain" description="PAC" evidence="3">
    <location>
        <begin position="495"/>
        <end position="546"/>
    </location>
</feature>